<dbReference type="AlphaFoldDB" id="A0A401QM74"/>
<dbReference type="EMBL" id="BFAA01280369">
    <property type="protein sequence ID" value="GCB86403.1"/>
    <property type="molecule type" value="Genomic_DNA"/>
</dbReference>
<evidence type="ECO:0000313" key="1">
    <source>
        <dbReference type="EMBL" id="GCB86403.1"/>
    </source>
</evidence>
<comment type="caution">
    <text evidence="1">The sequence shown here is derived from an EMBL/GenBank/DDBJ whole genome shotgun (WGS) entry which is preliminary data.</text>
</comment>
<name>A0A401QM74_SCYTO</name>
<protein>
    <submittedName>
        <fullName evidence="1">Uncharacterized protein</fullName>
    </submittedName>
</protein>
<accession>A0A401QM74</accession>
<organism evidence="1 2">
    <name type="scientific">Scyliorhinus torazame</name>
    <name type="common">Cloudy catshark</name>
    <name type="synonym">Catulus torazame</name>
    <dbReference type="NCBI Taxonomy" id="75743"/>
    <lineage>
        <taxon>Eukaryota</taxon>
        <taxon>Metazoa</taxon>
        <taxon>Chordata</taxon>
        <taxon>Craniata</taxon>
        <taxon>Vertebrata</taxon>
        <taxon>Chondrichthyes</taxon>
        <taxon>Elasmobranchii</taxon>
        <taxon>Galeomorphii</taxon>
        <taxon>Galeoidea</taxon>
        <taxon>Carcharhiniformes</taxon>
        <taxon>Scyliorhinidae</taxon>
        <taxon>Scyliorhinus</taxon>
    </lineage>
</organism>
<gene>
    <name evidence="1" type="ORF">scyTo_0027079</name>
</gene>
<sequence length="85" mass="9687">MDSGLEPEKLNLDAWSLEAAEIFKYWLRCFEGYLNSSDTTVDGPRKLSLLHARVGHRLSSTIEKATTYEAAVKILRKCFIKPINE</sequence>
<feature type="non-terminal residue" evidence="1">
    <location>
        <position position="85"/>
    </location>
</feature>
<reference evidence="1 2" key="1">
    <citation type="journal article" date="2018" name="Nat. Ecol. Evol.">
        <title>Shark genomes provide insights into elasmobranch evolution and the origin of vertebrates.</title>
        <authorList>
            <person name="Hara Y"/>
            <person name="Yamaguchi K"/>
            <person name="Onimaru K"/>
            <person name="Kadota M"/>
            <person name="Koyanagi M"/>
            <person name="Keeley SD"/>
            <person name="Tatsumi K"/>
            <person name="Tanaka K"/>
            <person name="Motone F"/>
            <person name="Kageyama Y"/>
            <person name="Nozu R"/>
            <person name="Adachi N"/>
            <person name="Nishimura O"/>
            <person name="Nakagawa R"/>
            <person name="Tanegashima C"/>
            <person name="Kiyatake I"/>
            <person name="Matsumoto R"/>
            <person name="Murakumo K"/>
            <person name="Nishida K"/>
            <person name="Terakita A"/>
            <person name="Kuratani S"/>
            <person name="Sato K"/>
            <person name="Hyodo S Kuraku.S."/>
        </authorList>
    </citation>
    <scope>NUCLEOTIDE SEQUENCE [LARGE SCALE GENOMIC DNA]</scope>
</reference>
<evidence type="ECO:0000313" key="2">
    <source>
        <dbReference type="Proteomes" id="UP000288216"/>
    </source>
</evidence>
<keyword evidence="2" id="KW-1185">Reference proteome</keyword>
<proteinExistence type="predicted"/>
<dbReference type="Proteomes" id="UP000288216">
    <property type="component" value="Unassembled WGS sequence"/>
</dbReference>